<comment type="caution">
    <text evidence="4">The sequence shown here is derived from an EMBL/GenBank/DDBJ whole genome shotgun (WGS) entry which is preliminary data.</text>
</comment>
<evidence type="ECO:0000259" key="2">
    <source>
        <dbReference type="Pfam" id="PF00534"/>
    </source>
</evidence>
<dbReference type="GO" id="GO:0016757">
    <property type="term" value="F:glycosyltransferase activity"/>
    <property type="evidence" value="ECO:0007669"/>
    <property type="project" value="InterPro"/>
</dbReference>
<evidence type="ECO:0000313" key="4">
    <source>
        <dbReference type="EMBL" id="OGE17467.1"/>
    </source>
</evidence>
<dbReference type="InterPro" id="IPR028098">
    <property type="entry name" value="Glyco_trans_4-like_N"/>
</dbReference>
<protein>
    <recommendedName>
        <fullName evidence="6">Glycosyl transferase family 1 domain-containing protein</fullName>
    </recommendedName>
</protein>
<dbReference type="FunFam" id="3.40.50.2000:FF:000119">
    <property type="entry name" value="Glycosyl transferase group 1"/>
    <property type="match status" value="1"/>
</dbReference>
<dbReference type="InterPro" id="IPR001296">
    <property type="entry name" value="Glyco_trans_1"/>
</dbReference>
<evidence type="ECO:0000256" key="1">
    <source>
        <dbReference type="ARBA" id="ARBA00022679"/>
    </source>
</evidence>
<feature type="domain" description="Glycosyl transferase family 1" evidence="2">
    <location>
        <begin position="189"/>
        <end position="351"/>
    </location>
</feature>
<dbReference type="EMBL" id="MFCL01000004">
    <property type="protein sequence ID" value="OGE17467.1"/>
    <property type="molecule type" value="Genomic_DNA"/>
</dbReference>
<name>A0A1F5IM94_9BACT</name>
<dbReference type="Proteomes" id="UP000178457">
    <property type="component" value="Unassembled WGS sequence"/>
</dbReference>
<feature type="domain" description="Glycosyltransferase subfamily 4-like N-terminal" evidence="3">
    <location>
        <begin position="18"/>
        <end position="173"/>
    </location>
</feature>
<evidence type="ECO:0000259" key="3">
    <source>
        <dbReference type="Pfam" id="PF13439"/>
    </source>
</evidence>
<proteinExistence type="predicted"/>
<dbReference type="STRING" id="1797758.A2858_00985"/>
<sequence length="372" mass="42880">MKKIWVDGTEANVNQRLGSGAVAFELIKNFEKLDKKNDYTVLLPGKPMEDLPRERSGFRYKIIRIKKLKTLVGIPLEHFFSKEKPDVIFSPTHYIPRYINTKRVATIFDLSYLHFPQMFKKSDLYKLTRWSEYSIENASHLVTISNFSKKDLLKNYRIPKDKITVAYPGFDEDFYKPINDKEAIDNIKRKYRSGDNYIIYIGTIQPRKNLLRLIEAFVKIDNLKLIIVGKTTGEGKEGWIYKDILELPEKLGISEKIEFTGYVEKDELVYLLNGAKAFILPSLWEGFGIPVVEAMVCGVPVIVSNVSSLPEIVGDAGLLVNPKSVDQIEQAIRTISTDKKLHEKLSKKGIERAKRYSWKKMAREVIRVLEKI</sequence>
<dbReference type="Pfam" id="PF13439">
    <property type="entry name" value="Glyco_transf_4"/>
    <property type="match status" value="1"/>
</dbReference>
<reference evidence="4 5" key="1">
    <citation type="journal article" date="2016" name="Nat. Commun.">
        <title>Thousands of microbial genomes shed light on interconnected biogeochemical processes in an aquifer system.</title>
        <authorList>
            <person name="Anantharaman K."/>
            <person name="Brown C.T."/>
            <person name="Hug L.A."/>
            <person name="Sharon I."/>
            <person name="Castelle C.J."/>
            <person name="Probst A.J."/>
            <person name="Thomas B.C."/>
            <person name="Singh A."/>
            <person name="Wilkins M.J."/>
            <person name="Karaoz U."/>
            <person name="Brodie E.L."/>
            <person name="Williams K.H."/>
            <person name="Hubbard S.S."/>
            <person name="Banfield J.F."/>
        </authorList>
    </citation>
    <scope>NUCLEOTIDE SEQUENCE [LARGE SCALE GENOMIC DNA]</scope>
</reference>
<dbReference type="Gene3D" id="3.40.50.2000">
    <property type="entry name" value="Glycogen Phosphorylase B"/>
    <property type="match status" value="2"/>
</dbReference>
<dbReference type="AlphaFoldDB" id="A0A1F5IM94"/>
<evidence type="ECO:0000313" key="5">
    <source>
        <dbReference type="Proteomes" id="UP000178457"/>
    </source>
</evidence>
<dbReference type="Pfam" id="PF00534">
    <property type="entry name" value="Glycos_transf_1"/>
    <property type="match status" value="1"/>
</dbReference>
<dbReference type="CDD" id="cd03809">
    <property type="entry name" value="GT4_MtfB-like"/>
    <property type="match status" value="1"/>
</dbReference>
<dbReference type="SUPFAM" id="SSF53756">
    <property type="entry name" value="UDP-Glycosyltransferase/glycogen phosphorylase"/>
    <property type="match status" value="1"/>
</dbReference>
<dbReference type="GO" id="GO:0009103">
    <property type="term" value="P:lipopolysaccharide biosynthetic process"/>
    <property type="evidence" value="ECO:0007669"/>
    <property type="project" value="TreeGrafter"/>
</dbReference>
<evidence type="ECO:0008006" key="6">
    <source>
        <dbReference type="Google" id="ProtNLM"/>
    </source>
</evidence>
<dbReference type="PANTHER" id="PTHR46401:SF2">
    <property type="entry name" value="GLYCOSYLTRANSFERASE WBBK-RELATED"/>
    <property type="match status" value="1"/>
</dbReference>
<organism evidence="4 5">
    <name type="scientific">Candidatus Daviesbacteria bacterium RIFCSPHIGHO2_01_FULL_36_37</name>
    <dbReference type="NCBI Taxonomy" id="1797758"/>
    <lineage>
        <taxon>Bacteria</taxon>
        <taxon>Candidatus Daviesiibacteriota</taxon>
    </lineage>
</organism>
<accession>A0A1F5IM94</accession>
<dbReference type="PANTHER" id="PTHR46401">
    <property type="entry name" value="GLYCOSYLTRANSFERASE WBBK-RELATED"/>
    <property type="match status" value="1"/>
</dbReference>
<gene>
    <name evidence="4" type="ORF">A2858_00985</name>
</gene>
<keyword evidence="1" id="KW-0808">Transferase</keyword>